<accession>A0A0C2N341</accession>
<dbReference type="SUPFAM" id="SSF50978">
    <property type="entry name" value="WD40 repeat-like"/>
    <property type="match status" value="1"/>
</dbReference>
<gene>
    <name evidence="1" type="ORF">RF11_00047</name>
</gene>
<protein>
    <submittedName>
        <fullName evidence="1">Ribosome biogenesis protein WDR12</fullName>
    </submittedName>
</protein>
<evidence type="ECO:0000313" key="2">
    <source>
        <dbReference type="Proteomes" id="UP000031668"/>
    </source>
</evidence>
<dbReference type="Proteomes" id="UP000031668">
    <property type="component" value="Unassembled WGS sequence"/>
</dbReference>
<dbReference type="InterPro" id="IPR015943">
    <property type="entry name" value="WD40/YVTN_repeat-like_dom_sf"/>
</dbReference>
<sequence>MSGQYSEFQDYVEVSLVARNQEYQMIFYRYSIRNATFSLPKSTDHLQLDAIINKILESPRKGQGNERKLQFEYFIKNNPLGQIKLAEFIDSYKIETEQKMVIEYDIKKTITKNNTMIHKDAVFGIDCHTIIVTGSYDKNIYLWDRNGNLISKTNCHSRQIKCVKLFGPDST</sequence>
<dbReference type="InterPro" id="IPR036322">
    <property type="entry name" value="WD40_repeat_dom_sf"/>
</dbReference>
<dbReference type="OrthoDB" id="2305498at2759"/>
<organism evidence="1 2">
    <name type="scientific">Thelohanellus kitauei</name>
    <name type="common">Myxosporean</name>
    <dbReference type="NCBI Taxonomy" id="669202"/>
    <lineage>
        <taxon>Eukaryota</taxon>
        <taxon>Metazoa</taxon>
        <taxon>Cnidaria</taxon>
        <taxon>Myxozoa</taxon>
        <taxon>Myxosporea</taxon>
        <taxon>Bivalvulida</taxon>
        <taxon>Platysporina</taxon>
        <taxon>Myxobolidae</taxon>
        <taxon>Thelohanellus</taxon>
    </lineage>
</organism>
<comment type="caution">
    <text evidence="1">The sequence shown here is derived from an EMBL/GenBank/DDBJ whole genome shotgun (WGS) entry which is preliminary data.</text>
</comment>
<dbReference type="Gene3D" id="2.130.10.10">
    <property type="entry name" value="YVTN repeat-like/Quinoprotein amine dehydrogenase"/>
    <property type="match status" value="1"/>
</dbReference>
<keyword evidence="2" id="KW-1185">Reference proteome</keyword>
<dbReference type="AlphaFoldDB" id="A0A0C2N341"/>
<proteinExistence type="predicted"/>
<reference evidence="1 2" key="1">
    <citation type="journal article" date="2014" name="Genome Biol. Evol.">
        <title>The genome of the myxosporean Thelohanellus kitauei shows adaptations to nutrient acquisition within its fish host.</title>
        <authorList>
            <person name="Yang Y."/>
            <person name="Xiong J."/>
            <person name="Zhou Z."/>
            <person name="Huo F."/>
            <person name="Miao W."/>
            <person name="Ran C."/>
            <person name="Liu Y."/>
            <person name="Zhang J."/>
            <person name="Feng J."/>
            <person name="Wang M."/>
            <person name="Wang M."/>
            <person name="Wang L."/>
            <person name="Yao B."/>
        </authorList>
    </citation>
    <scope>NUCLEOTIDE SEQUENCE [LARGE SCALE GENOMIC DNA]</scope>
    <source>
        <strain evidence="1">Wuqing</strain>
    </source>
</reference>
<name>A0A0C2N341_THEKT</name>
<dbReference type="EMBL" id="JWZT01000567">
    <property type="protein sequence ID" value="KII74061.1"/>
    <property type="molecule type" value="Genomic_DNA"/>
</dbReference>
<evidence type="ECO:0000313" key="1">
    <source>
        <dbReference type="EMBL" id="KII74061.1"/>
    </source>
</evidence>